<feature type="non-terminal residue" evidence="2">
    <location>
        <position position="1"/>
    </location>
</feature>
<sequence>RPPRRPRGDLGGAGSLTPSTASFLPSASPPPELTGGSPLGRDEGGGGRIPPLPLKTRPLPQPPLFSLLSSHRCWRAARRLPPSSRRWCVDQVSVAADPAPPWSSWPAPCRSAGGSMAGVARRAASPGLRVRRGSGAAADPAPPGPSWPAPP</sequence>
<proteinExistence type="predicted"/>
<feature type="region of interest" description="Disordered" evidence="1">
    <location>
        <begin position="1"/>
        <end position="63"/>
    </location>
</feature>
<dbReference type="AlphaFoldDB" id="A0A8T0P9G3"/>
<dbReference type="Proteomes" id="UP000823388">
    <property type="component" value="Chromosome 8N"/>
</dbReference>
<evidence type="ECO:0000313" key="3">
    <source>
        <dbReference type="Proteomes" id="UP000823388"/>
    </source>
</evidence>
<evidence type="ECO:0000313" key="2">
    <source>
        <dbReference type="EMBL" id="KAG2556802.1"/>
    </source>
</evidence>
<dbReference type="EMBL" id="CM029052">
    <property type="protein sequence ID" value="KAG2556802.1"/>
    <property type="molecule type" value="Genomic_DNA"/>
</dbReference>
<name>A0A8T0P9G3_PANVG</name>
<evidence type="ECO:0000256" key="1">
    <source>
        <dbReference type="SAM" id="MobiDB-lite"/>
    </source>
</evidence>
<feature type="region of interest" description="Disordered" evidence="1">
    <location>
        <begin position="120"/>
        <end position="151"/>
    </location>
</feature>
<protein>
    <submittedName>
        <fullName evidence="2">Uncharacterized protein</fullName>
    </submittedName>
</protein>
<reference evidence="2" key="1">
    <citation type="submission" date="2020-05" db="EMBL/GenBank/DDBJ databases">
        <title>WGS assembly of Panicum virgatum.</title>
        <authorList>
            <person name="Lovell J.T."/>
            <person name="Jenkins J."/>
            <person name="Shu S."/>
            <person name="Juenger T.E."/>
            <person name="Schmutz J."/>
        </authorList>
    </citation>
    <scope>NUCLEOTIDE SEQUENCE</scope>
    <source>
        <strain evidence="2">AP13</strain>
    </source>
</reference>
<feature type="compositionally biased region" description="Pro residues" evidence="1">
    <location>
        <begin position="140"/>
        <end position="151"/>
    </location>
</feature>
<feature type="compositionally biased region" description="Polar residues" evidence="1">
    <location>
        <begin position="16"/>
        <end position="25"/>
    </location>
</feature>
<organism evidence="2 3">
    <name type="scientific">Panicum virgatum</name>
    <name type="common">Blackwell switchgrass</name>
    <dbReference type="NCBI Taxonomy" id="38727"/>
    <lineage>
        <taxon>Eukaryota</taxon>
        <taxon>Viridiplantae</taxon>
        <taxon>Streptophyta</taxon>
        <taxon>Embryophyta</taxon>
        <taxon>Tracheophyta</taxon>
        <taxon>Spermatophyta</taxon>
        <taxon>Magnoliopsida</taxon>
        <taxon>Liliopsida</taxon>
        <taxon>Poales</taxon>
        <taxon>Poaceae</taxon>
        <taxon>PACMAD clade</taxon>
        <taxon>Panicoideae</taxon>
        <taxon>Panicodae</taxon>
        <taxon>Paniceae</taxon>
        <taxon>Panicinae</taxon>
        <taxon>Panicum</taxon>
        <taxon>Panicum sect. Hiantes</taxon>
    </lineage>
</organism>
<keyword evidence="3" id="KW-1185">Reference proteome</keyword>
<gene>
    <name evidence="2" type="ORF">PVAP13_8NG153201</name>
</gene>
<accession>A0A8T0P9G3</accession>
<comment type="caution">
    <text evidence="2">The sequence shown here is derived from an EMBL/GenBank/DDBJ whole genome shotgun (WGS) entry which is preliminary data.</text>
</comment>